<dbReference type="EMBL" id="JADBGQ010000001">
    <property type="protein sequence ID" value="KAG5415079.1"/>
    <property type="molecule type" value="Genomic_DNA"/>
</dbReference>
<gene>
    <name evidence="2" type="primary">A01p026270.1_BraROA</name>
    <name evidence="2" type="ORF">IGI04_002646</name>
</gene>
<name>A0ABQ7NZF9_BRACM</name>
<feature type="domain" description="Reverse transcriptase zinc-binding" evidence="1">
    <location>
        <begin position="3"/>
        <end position="57"/>
    </location>
</feature>
<evidence type="ECO:0000313" key="3">
    <source>
        <dbReference type="Proteomes" id="UP000823674"/>
    </source>
</evidence>
<dbReference type="Proteomes" id="UP000823674">
    <property type="component" value="Chromosome A01"/>
</dbReference>
<dbReference type="InterPro" id="IPR026960">
    <property type="entry name" value="RVT-Znf"/>
</dbReference>
<comment type="caution">
    <text evidence="2">The sequence shown here is derived from an EMBL/GenBank/DDBJ whole genome shotgun (WGS) entry which is preliminary data.</text>
</comment>
<dbReference type="Pfam" id="PF13966">
    <property type="entry name" value="zf-RVT"/>
    <property type="match status" value="1"/>
</dbReference>
<accession>A0ABQ7NZF9</accession>
<sequence length="106" mass="12472">MENQVPYEAATFFWQVFLGCLPVRTNFKTRGIKCYIPSERCGQTEEAGNHVLFECPPTIQRITNLLGFFGIFGNNIMKRFLLVLTKILQILYNWQRQKPYYGWSLN</sequence>
<evidence type="ECO:0000259" key="1">
    <source>
        <dbReference type="Pfam" id="PF13966"/>
    </source>
</evidence>
<organism evidence="2 3">
    <name type="scientific">Brassica rapa subsp. trilocularis</name>
    <dbReference type="NCBI Taxonomy" id="1813537"/>
    <lineage>
        <taxon>Eukaryota</taxon>
        <taxon>Viridiplantae</taxon>
        <taxon>Streptophyta</taxon>
        <taxon>Embryophyta</taxon>
        <taxon>Tracheophyta</taxon>
        <taxon>Spermatophyta</taxon>
        <taxon>Magnoliopsida</taxon>
        <taxon>eudicotyledons</taxon>
        <taxon>Gunneridae</taxon>
        <taxon>Pentapetalae</taxon>
        <taxon>rosids</taxon>
        <taxon>malvids</taxon>
        <taxon>Brassicales</taxon>
        <taxon>Brassicaceae</taxon>
        <taxon>Brassiceae</taxon>
        <taxon>Brassica</taxon>
    </lineage>
</organism>
<protein>
    <recommendedName>
        <fullName evidence="1">Reverse transcriptase zinc-binding domain-containing protein</fullName>
    </recommendedName>
</protein>
<keyword evidence="3" id="KW-1185">Reference proteome</keyword>
<evidence type="ECO:0000313" key="2">
    <source>
        <dbReference type="EMBL" id="KAG5415079.1"/>
    </source>
</evidence>
<reference evidence="2 3" key="1">
    <citation type="submission" date="2021-03" db="EMBL/GenBank/DDBJ databases">
        <authorList>
            <person name="King G.J."/>
            <person name="Bancroft I."/>
            <person name="Baten A."/>
            <person name="Bloomfield J."/>
            <person name="Borpatragohain P."/>
            <person name="He Z."/>
            <person name="Irish N."/>
            <person name="Irwin J."/>
            <person name="Liu K."/>
            <person name="Mauleon R.P."/>
            <person name="Moore J."/>
            <person name="Morris R."/>
            <person name="Ostergaard L."/>
            <person name="Wang B."/>
            <person name="Wells R."/>
        </authorList>
    </citation>
    <scope>NUCLEOTIDE SEQUENCE [LARGE SCALE GENOMIC DNA]</scope>
    <source>
        <strain evidence="2">R-o-18</strain>
        <tissue evidence="2">Leaf</tissue>
    </source>
</reference>
<proteinExistence type="predicted"/>